<dbReference type="Proteomes" id="UP000006853">
    <property type="component" value="Chromosome 2"/>
</dbReference>
<dbReference type="EMBL" id="FR839629">
    <property type="protein sequence ID" value="CCA38228.1"/>
    <property type="molecule type" value="Genomic_DNA"/>
</dbReference>
<reference key="2">
    <citation type="submission" date="2011-04" db="EMBL/GenBank/DDBJ databases">
        <title>High-quality genome sequence of Pichia pastoris CBS 7435.</title>
        <authorList>
            <person name="Kueberl A."/>
            <person name="Schneider J."/>
            <person name="Thallinger G.G."/>
            <person name="Anderl I."/>
            <person name="Wibberg D."/>
            <person name="Hajek T."/>
            <person name="Jaenicke S."/>
            <person name="Brinkrolf K."/>
            <person name="Goesmann A."/>
            <person name="Szczepanowski R."/>
            <person name="Puehler A."/>
            <person name="Schwab H."/>
            <person name="Glieder A."/>
            <person name="Pichler H."/>
        </authorList>
    </citation>
    <scope>NUCLEOTIDE SEQUENCE</scope>
    <source>
        <strain>CBS 7435</strain>
    </source>
</reference>
<accession>F2QS50</accession>
<protein>
    <recommendedName>
        <fullName evidence="3">Thioredoxin domain-containing protein</fullName>
    </recommendedName>
</protein>
<proteinExistence type="predicted"/>
<keyword evidence="2" id="KW-1185">Reference proteome</keyword>
<evidence type="ECO:0000313" key="1">
    <source>
        <dbReference type="EMBL" id="CCA38228.1"/>
    </source>
</evidence>
<evidence type="ECO:0000313" key="2">
    <source>
        <dbReference type="Proteomes" id="UP000006853"/>
    </source>
</evidence>
<reference evidence="1 2" key="1">
    <citation type="journal article" date="2011" name="J. Biotechnol.">
        <title>High-quality genome sequence of Pichia pastoris CBS7435.</title>
        <authorList>
            <person name="Kuberl A."/>
            <person name="Schneider J."/>
            <person name="Thallinger G.G."/>
            <person name="Anderl I."/>
            <person name="Wibberg D."/>
            <person name="Hajek T."/>
            <person name="Jaenicke S."/>
            <person name="Brinkrolf K."/>
            <person name="Goesmann A."/>
            <person name="Szczepanowski R."/>
            <person name="Puhler A."/>
            <person name="Schwab H."/>
            <person name="Glieder A."/>
            <person name="Pichler H."/>
        </authorList>
    </citation>
    <scope>NUCLEOTIDE SEQUENCE [LARGE SCALE GENOMIC DNA]</scope>
    <source>
        <strain evidence="2">ATCC 76273 / CBS 7435 / CECT 11047 / NRRL Y-11430 / Wegner 21-1</strain>
    </source>
</reference>
<evidence type="ECO:0008006" key="3">
    <source>
        <dbReference type="Google" id="ProtNLM"/>
    </source>
</evidence>
<gene>
    <name evidence="1" type="ordered locus">PP7435_Chr2-0541</name>
</gene>
<organism evidence="1 2">
    <name type="scientific">Komagataella phaffii (strain ATCC 76273 / CBS 7435 / CECT 11047 / NRRL Y-11430 / Wegner 21-1)</name>
    <name type="common">Yeast</name>
    <name type="synonym">Pichia pastoris</name>
    <dbReference type="NCBI Taxonomy" id="981350"/>
    <lineage>
        <taxon>Eukaryota</taxon>
        <taxon>Fungi</taxon>
        <taxon>Dikarya</taxon>
        <taxon>Ascomycota</taxon>
        <taxon>Saccharomycotina</taxon>
        <taxon>Pichiomycetes</taxon>
        <taxon>Pichiales</taxon>
        <taxon>Pichiaceae</taxon>
        <taxon>Komagataella</taxon>
    </lineage>
</organism>
<name>F2QS50_KOMPC</name>
<dbReference type="AlphaFoldDB" id="F2QS50"/>
<reference evidence="1 2" key="3">
    <citation type="journal article" date="2016" name="FEMS Yeast Res.">
        <title>Curation of the genome annotation of Pichia pastoris (Komagataella phaffii) CBS7435 from gene level to protein function.</title>
        <authorList>
            <person name="Valli M."/>
            <person name="Tatto N.E."/>
            <person name="Peymann A."/>
            <person name="Gruber C."/>
            <person name="Landes N."/>
            <person name="Ekker H."/>
            <person name="Thallinger G.G."/>
            <person name="Mattanovich D."/>
            <person name="Gasser B."/>
            <person name="Graf A.B."/>
        </authorList>
    </citation>
    <scope>GENOME REANNOTATION</scope>
    <source>
        <strain evidence="1 2">ATCC 76273 / CBS 7435 / CECT 11047 / NRRL Y-11430 / Wegner 21-1</strain>
    </source>
</reference>
<sequence>MYPGAGHVTSHVIVTFSNDNVWRWDENRWVKREILLLSATNMALTPRDKYIIGGGLFLAGALWFGQSRGWLKVRTQLFYPPASTKSGNRIFLPVRDPSELHPYLIQKPPLLLNFVYRGETASNKLTGALQRIVSLETEKSVNMVDIEADETANHQLLSTYMVTKIPTVVALKKQLPVSQYCDLELIDNKDKEVDWEELKKWVEEVAE</sequence>
<dbReference type="HOGENOM" id="CLU_101862_0_0_1"/>